<dbReference type="EMBL" id="SHKY01000001">
    <property type="protein sequence ID" value="RZU49631.1"/>
    <property type="molecule type" value="Genomic_DNA"/>
</dbReference>
<gene>
    <name evidence="3" type="ORF">EV385_1384</name>
</gene>
<dbReference type="Proteomes" id="UP000292564">
    <property type="component" value="Unassembled WGS sequence"/>
</dbReference>
<feature type="compositionally biased region" description="Gly residues" evidence="1">
    <location>
        <begin position="53"/>
        <end position="65"/>
    </location>
</feature>
<feature type="transmembrane region" description="Helical" evidence="2">
    <location>
        <begin position="80"/>
        <end position="101"/>
    </location>
</feature>
<comment type="caution">
    <text evidence="3">The sequence shown here is derived from an EMBL/GenBank/DDBJ whole genome shotgun (WGS) entry which is preliminary data.</text>
</comment>
<name>A0A4Q7ZGY7_9ACTN</name>
<keyword evidence="2" id="KW-1133">Transmembrane helix</keyword>
<reference evidence="3 4" key="1">
    <citation type="submission" date="2019-02" db="EMBL/GenBank/DDBJ databases">
        <title>Sequencing the genomes of 1000 actinobacteria strains.</title>
        <authorList>
            <person name="Klenk H.-P."/>
        </authorList>
    </citation>
    <scope>NUCLEOTIDE SEQUENCE [LARGE SCALE GENOMIC DNA]</scope>
    <source>
        <strain evidence="3 4">DSM 45162</strain>
    </source>
</reference>
<keyword evidence="2" id="KW-0472">Membrane</keyword>
<protein>
    <submittedName>
        <fullName evidence="3">Uncharacterized protein</fullName>
    </submittedName>
</protein>
<evidence type="ECO:0000256" key="1">
    <source>
        <dbReference type="SAM" id="MobiDB-lite"/>
    </source>
</evidence>
<sequence>MAPSGVATGGMVSGRMVSGIVPGGGMASGRAATDGVAATGALFGGGARSGGGVSGGGVSGGGVPGGPHRPPLRLTRRGEVVVFLFFLALASLASVVLFTTASHAAAPPVRHAAPAYAVDHGEARELPRTG</sequence>
<feature type="region of interest" description="Disordered" evidence="1">
    <location>
        <begin position="53"/>
        <end position="72"/>
    </location>
</feature>
<proteinExistence type="predicted"/>
<evidence type="ECO:0000256" key="2">
    <source>
        <dbReference type="SAM" id="Phobius"/>
    </source>
</evidence>
<keyword evidence="4" id="KW-1185">Reference proteome</keyword>
<accession>A0A4Q7ZGY7</accession>
<evidence type="ECO:0000313" key="4">
    <source>
        <dbReference type="Proteomes" id="UP000292564"/>
    </source>
</evidence>
<evidence type="ECO:0000313" key="3">
    <source>
        <dbReference type="EMBL" id="RZU49631.1"/>
    </source>
</evidence>
<organism evidence="3 4">
    <name type="scientific">Krasilnikovia cinnamomea</name>
    <dbReference type="NCBI Taxonomy" id="349313"/>
    <lineage>
        <taxon>Bacteria</taxon>
        <taxon>Bacillati</taxon>
        <taxon>Actinomycetota</taxon>
        <taxon>Actinomycetes</taxon>
        <taxon>Micromonosporales</taxon>
        <taxon>Micromonosporaceae</taxon>
        <taxon>Krasilnikovia</taxon>
    </lineage>
</organism>
<keyword evidence="2" id="KW-0812">Transmembrane</keyword>
<dbReference type="AlphaFoldDB" id="A0A4Q7ZGY7"/>